<feature type="compositionally biased region" description="Polar residues" evidence="1">
    <location>
        <begin position="8"/>
        <end position="43"/>
    </location>
</feature>
<sequence>MAPKPHFLQSQNPQYMAPQPSMTSDSLNPQKQGKSRRQPTFTPRPNPQYMAPQVSTMPSCPAKPPKNKKDDASRLRMEVAHMAEELRRVKEDNLQYQHDQFELRAEVAALKSAVDGIISRENRERVSKGARGTKRLYPVMGPCSAEGIKAWRSGQTEYEVEKWKDADLRTKFTVTKTVNFGQVASMKRVNGLQVEDVVKKLGFAVIEKILNADYFANYSIVESPQKYLAFPNGLLDDIAMAVYAGCGGQLQPIMDANLQIIKFNFALVLRDKMNRLRRKFGCSPTEATSRTHATVPSSKKRKQPNTAPSSGTSIAQRLSSSDSDASEESFESTMSHRTRRTTDERSPTEGISSTRETEGRSRKRKRSESASLSESSLNDNSSDESTTAAGYQNSAVH</sequence>
<feature type="region of interest" description="Disordered" evidence="1">
    <location>
        <begin position="1"/>
        <end position="73"/>
    </location>
</feature>
<name>A0A7E4WB22_PANRE</name>
<reference evidence="2" key="1">
    <citation type="journal article" date="2013" name="Genetics">
        <title>The draft genome and transcriptome of Panagrellus redivivus are shaped by the harsh demands of a free-living lifestyle.</title>
        <authorList>
            <person name="Srinivasan J."/>
            <person name="Dillman A.R."/>
            <person name="Macchietto M.G."/>
            <person name="Heikkinen L."/>
            <person name="Lakso M."/>
            <person name="Fracchia K.M."/>
            <person name="Antoshechkin I."/>
            <person name="Mortazavi A."/>
            <person name="Wong G."/>
            <person name="Sternberg P.W."/>
        </authorList>
    </citation>
    <scope>NUCLEOTIDE SEQUENCE [LARGE SCALE GENOMIC DNA]</scope>
    <source>
        <strain evidence="2">MT8872</strain>
    </source>
</reference>
<feature type="compositionally biased region" description="Low complexity" evidence="1">
    <location>
        <begin position="369"/>
        <end position="385"/>
    </location>
</feature>
<evidence type="ECO:0000256" key="1">
    <source>
        <dbReference type="SAM" id="MobiDB-lite"/>
    </source>
</evidence>
<feature type="compositionally biased region" description="Polar residues" evidence="1">
    <location>
        <begin position="386"/>
        <end position="397"/>
    </location>
</feature>
<evidence type="ECO:0000313" key="3">
    <source>
        <dbReference type="WBParaSite" id="Pan_g8762.t2"/>
    </source>
</evidence>
<feature type="compositionally biased region" description="Polar residues" evidence="1">
    <location>
        <begin position="285"/>
        <end position="297"/>
    </location>
</feature>
<feature type="region of interest" description="Disordered" evidence="1">
    <location>
        <begin position="280"/>
        <end position="397"/>
    </location>
</feature>
<accession>A0A7E4WB22</accession>
<reference evidence="3" key="2">
    <citation type="submission" date="2020-10" db="UniProtKB">
        <authorList>
            <consortium name="WormBaseParasite"/>
        </authorList>
    </citation>
    <scope>IDENTIFICATION</scope>
</reference>
<protein>
    <submittedName>
        <fullName evidence="3">BEN domain-containing protein</fullName>
    </submittedName>
</protein>
<proteinExistence type="predicted"/>
<dbReference type="WBParaSite" id="Pan_g8762.t2">
    <property type="protein sequence ID" value="Pan_g8762.t2"/>
    <property type="gene ID" value="Pan_g8762"/>
</dbReference>
<feature type="compositionally biased region" description="Polar residues" evidence="1">
    <location>
        <begin position="304"/>
        <end position="318"/>
    </location>
</feature>
<dbReference type="AlphaFoldDB" id="A0A7E4WB22"/>
<organism evidence="2 3">
    <name type="scientific">Panagrellus redivivus</name>
    <name type="common">Microworm</name>
    <dbReference type="NCBI Taxonomy" id="6233"/>
    <lineage>
        <taxon>Eukaryota</taxon>
        <taxon>Metazoa</taxon>
        <taxon>Ecdysozoa</taxon>
        <taxon>Nematoda</taxon>
        <taxon>Chromadorea</taxon>
        <taxon>Rhabditida</taxon>
        <taxon>Tylenchina</taxon>
        <taxon>Panagrolaimomorpha</taxon>
        <taxon>Panagrolaimoidea</taxon>
        <taxon>Panagrolaimidae</taxon>
        <taxon>Panagrellus</taxon>
    </lineage>
</organism>
<keyword evidence="2" id="KW-1185">Reference proteome</keyword>
<dbReference type="Proteomes" id="UP000492821">
    <property type="component" value="Unassembled WGS sequence"/>
</dbReference>
<evidence type="ECO:0000313" key="2">
    <source>
        <dbReference type="Proteomes" id="UP000492821"/>
    </source>
</evidence>